<evidence type="ECO:0000313" key="5">
    <source>
        <dbReference type="Proteomes" id="UP000708148"/>
    </source>
</evidence>
<feature type="region of interest" description="Disordered" evidence="3">
    <location>
        <begin position="720"/>
        <end position="741"/>
    </location>
</feature>
<keyword evidence="5" id="KW-1185">Reference proteome</keyword>
<dbReference type="GO" id="GO:0045944">
    <property type="term" value="P:positive regulation of transcription by RNA polymerase II"/>
    <property type="evidence" value="ECO:0007669"/>
    <property type="project" value="TreeGrafter"/>
</dbReference>
<feature type="compositionally biased region" description="Basic and acidic residues" evidence="3">
    <location>
        <begin position="28"/>
        <end position="40"/>
    </location>
</feature>
<reference evidence="4" key="1">
    <citation type="submission" date="2020-12" db="EMBL/GenBank/DDBJ databases">
        <authorList>
            <person name="Iha C."/>
        </authorList>
    </citation>
    <scope>NUCLEOTIDE SEQUENCE</scope>
</reference>
<dbReference type="OrthoDB" id="302966at2759"/>
<evidence type="ECO:0008006" key="6">
    <source>
        <dbReference type="Google" id="ProtNLM"/>
    </source>
</evidence>
<sequence length="783" mass="84271">MSKGPFNTVTPKAVSDDRLAPAEDIADGSDRVQRQERLDQLPRCGGMLSEPRSQGGSPQRRTEHRGRGSRRGNGRAQRGNAVSTEGGEVVRAGGVNYHGLDGDARAQGSGSVAVALSAPSRASSGRHTRGSSQRSYVSANHLLGFKFDRSIDRGRGTHPRQSSNPRRRTSGYGQRYNKDEFLQANYRFLVSDAVDVNRFAAEPDLMFDWEDVVQVEMQVTSPVKCPISLDSPPLCPQLTPCGHVFGFPSIMQLLLVHGGPQLKVAAPCPFCFRKIAARELRMVVIHEVKAPRAGETVRFELLKRPKNSIIPQKVHGSRSVDERGECTRFTKFTTIADPMHLWRAMANELAEYAAQVVSEGGTEAQHEAQAVYAAMDALAARAGAWTAARAEKLAASGMEGLVPEQAGHAAESEVKEVFTAKVASAASLREQQEADAVLDELFPALPGASGSSVFPTRELADPGSDDDRSQGLQSRSSSSIASTEDCDHHGVSPGNQLVPSAGDPQGDYYFYQAADGQLLFLHPVNMKCLLKKYGDYLACPPTLEGKVVELEDVAQDEASRKRFRHLAHLPNRGTFNLAEIDLSHLLPDEFLEPIVKREEQRRARMAAEQERSAREEALARAAELESRPPSLQEFRSMPKPCQGNCSSVAEPAVEESDERSCIEDGGVSFARITKMGIAASWGVTSSGPNPMDVKFPALSTSPGATLSVSPQNVWCHKQRAPGGKVEAGPGAGPGRGWPAASGHRVSAAELVTPGAAAAGPATGKKAKKASKTLLFSTSQRRGH</sequence>
<dbReference type="AlphaFoldDB" id="A0A8S1IUV1"/>
<feature type="region of interest" description="Disordered" evidence="3">
    <location>
        <begin position="624"/>
        <end position="643"/>
    </location>
</feature>
<feature type="compositionally biased region" description="Low complexity" evidence="3">
    <location>
        <begin position="470"/>
        <end position="479"/>
    </location>
</feature>
<accession>A0A8S1IUV1</accession>
<proteinExistence type="predicted"/>
<dbReference type="InterPro" id="IPR039739">
    <property type="entry name" value="MAG2/RNF10"/>
</dbReference>
<keyword evidence="2" id="KW-0963">Cytoplasm</keyword>
<dbReference type="Gene3D" id="3.30.40.10">
    <property type="entry name" value="Zinc/RING finger domain, C3HC4 (zinc finger)"/>
    <property type="match status" value="1"/>
</dbReference>
<dbReference type="EMBL" id="CAJHUC010000681">
    <property type="protein sequence ID" value="CAD7697595.1"/>
    <property type="molecule type" value="Genomic_DNA"/>
</dbReference>
<dbReference type="GO" id="GO:0000976">
    <property type="term" value="F:transcription cis-regulatory region binding"/>
    <property type="evidence" value="ECO:0007669"/>
    <property type="project" value="TreeGrafter"/>
</dbReference>
<gene>
    <name evidence="4" type="ORF">OSTQU699_LOCUS2956</name>
</gene>
<feature type="compositionally biased region" description="Polar residues" evidence="3">
    <location>
        <begin position="773"/>
        <end position="783"/>
    </location>
</feature>
<dbReference type="PANTHER" id="PTHR12983">
    <property type="entry name" value="RING FINGER 10 FAMILY MEMBER"/>
    <property type="match status" value="1"/>
</dbReference>
<comment type="subcellular location">
    <subcellularLocation>
        <location evidence="1">Cytoplasm</location>
    </subcellularLocation>
</comment>
<organism evidence="4 5">
    <name type="scientific">Ostreobium quekettii</name>
    <dbReference type="NCBI Taxonomy" id="121088"/>
    <lineage>
        <taxon>Eukaryota</taxon>
        <taxon>Viridiplantae</taxon>
        <taxon>Chlorophyta</taxon>
        <taxon>core chlorophytes</taxon>
        <taxon>Ulvophyceae</taxon>
        <taxon>TCBD clade</taxon>
        <taxon>Bryopsidales</taxon>
        <taxon>Ostreobineae</taxon>
        <taxon>Ostreobiaceae</taxon>
        <taxon>Ostreobium</taxon>
    </lineage>
</organism>
<comment type="caution">
    <text evidence="4">The sequence shown here is derived from an EMBL/GenBank/DDBJ whole genome shotgun (WGS) entry which is preliminary data.</text>
</comment>
<evidence type="ECO:0000313" key="4">
    <source>
        <dbReference type="EMBL" id="CAD7697595.1"/>
    </source>
</evidence>
<feature type="region of interest" description="Disordered" evidence="3">
    <location>
        <begin position="1"/>
        <end position="90"/>
    </location>
</feature>
<protein>
    <recommendedName>
        <fullName evidence="6">Zinc finger, RING/FYVE/PHD-type</fullName>
    </recommendedName>
</protein>
<feature type="region of interest" description="Disordered" evidence="3">
    <location>
        <begin position="756"/>
        <end position="783"/>
    </location>
</feature>
<name>A0A8S1IUV1_9CHLO</name>
<dbReference type="SUPFAM" id="SSF57850">
    <property type="entry name" value="RING/U-box"/>
    <property type="match status" value="1"/>
</dbReference>
<evidence type="ECO:0000256" key="2">
    <source>
        <dbReference type="ARBA" id="ARBA00022490"/>
    </source>
</evidence>
<evidence type="ECO:0000256" key="3">
    <source>
        <dbReference type="SAM" id="MobiDB-lite"/>
    </source>
</evidence>
<feature type="compositionally biased region" description="Polar residues" evidence="3">
    <location>
        <begin position="1"/>
        <end position="10"/>
    </location>
</feature>
<feature type="region of interest" description="Disordered" evidence="3">
    <location>
        <begin position="148"/>
        <end position="173"/>
    </location>
</feature>
<dbReference type="InterPro" id="IPR013083">
    <property type="entry name" value="Znf_RING/FYVE/PHD"/>
</dbReference>
<feature type="compositionally biased region" description="Basic residues" evidence="3">
    <location>
        <begin position="62"/>
        <end position="73"/>
    </location>
</feature>
<dbReference type="GO" id="GO:0005737">
    <property type="term" value="C:cytoplasm"/>
    <property type="evidence" value="ECO:0007669"/>
    <property type="project" value="UniProtKB-SubCell"/>
</dbReference>
<dbReference type="Proteomes" id="UP000708148">
    <property type="component" value="Unassembled WGS sequence"/>
</dbReference>
<dbReference type="PANTHER" id="PTHR12983:SF9">
    <property type="entry name" value="E3 UBIQUITIN-PROTEIN LIGASE RNF10"/>
    <property type="match status" value="1"/>
</dbReference>
<feature type="region of interest" description="Disordered" evidence="3">
    <location>
        <begin position="452"/>
        <end position="499"/>
    </location>
</feature>
<evidence type="ECO:0000256" key="1">
    <source>
        <dbReference type="ARBA" id="ARBA00004496"/>
    </source>
</evidence>